<dbReference type="InterPro" id="IPR043128">
    <property type="entry name" value="Rev_trsase/Diguanyl_cyclase"/>
</dbReference>
<gene>
    <name evidence="3" type="ORF">Ahy_A05g023007</name>
</gene>
<dbReference type="InterPro" id="IPR041577">
    <property type="entry name" value="RT_RNaseH_2"/>
</dbReference>
<proteinExistence type="predicted"/>
<accession>A0A445D263</accession>
<dbReference type="SUPFAM" id="SSF56672">
    <property type="entry name" value="DNA/RNA polymerases"/>
    <property type="match status" value="1"/>
</dbReference>
<dbReference type="GO" id="GO:0003676">
    <property type="term" value="F:nucleic acid binding"/>
    <property type="evidence" value="ECO:0007669"/>
    <property type="project" value="InterPro"/>
</dbReference>
<dbReference type="AlphaFoldDB" id="A0A445D263"/>
<dbReference type="PANTHER" id="PTHR48475">
    <property type="entry name" value="RIBONUCLEASE H"/>
    <property type="match status" value="1"/>
</dbReference>
<dbReference type="CDD" id="cd09279">
    <property type="entry name" value="RNase_HI_like"/>
    <property type="match status" value="1"/>
</dbReference>
<dbReference type="Pfam" id="PF17919">
    <property type="entry name" value="RT_RNaseH_2"/>
    <property type="match status" value="1"/>
</dbReference>
<organism evidence="3 4">
    <name type="scientific">Arachis hypogaea</name>
    <name type="common">Peanut</name>
    <dbReference type="NCBI Taxonomy" id="3818"/>
    <lineage>
        <taxon>Eukaryota</taxon>
        <taxon>Viridiplantae</taxon>
        <taxon>Streptophyta</taxon>
        <taxon>Embryophyta</taxon>
        <taxon>Tracheophyta</taxon>
        <taxon>Spermatophyta</taxon>
        <taxon>Magnoliopsida</taxon>
        <taxon>eudicotyledons</taxon>
        <taxon>Gunneridae</taxon>
        <taxon>Pentapetalae</taxon>
        <taxon>rosids</taxon>
        <taxon>fabids</taxon>
        <taxon>Fabales</taxon>
        <taxon>Fabaceae</taxon>
        <taxon>Papilionoideae</taxon>
        <taxon>50 kb inversion clade</taxon>
        <taxon>dalbergioids sensu lato</taxon>
        <taxon>Dalbergieae</taxon>
        <taxon>Pterocarpus clade</taxon>
        <taxon>Arachis</taxon>
    </lineage>
</organism>
<dbReference type="Gene3D" id="3.30.70.270">
    <property type="match status" value="1"/>
</dbReference>
<dbReference type="PROSITE" id="PS50994">
    <property type="entry name" value="INTEGRASE"/>
    <property type="match status" value="1"/>
</dbReference>
<comment type="caution">
    <text evidence="3">The sequence shown here is derived from an EMBL/GenBank/DDBJ whole genome shotgun (WGS) entry which is preliminary data.</text>
</comment>
<dbReference type="Pfam" id="PF17921">
    <property type="entry name" value="Integrase_H2C2"/>
    <property type="match status" value="1"/>
</dbReference>
<sequence>MRLNPEKCAFAVQGGKFLGFMLTCRGIEANPNKCRAVLDMVSPKTVKEVQRLTGRLAALSRFVPCLASTSVPFFQTIKKKNKFEWNDDCERAFSKLKTTLSQPPILQKPLQGEDLFLYLSVTDWAISSALVIERDKVQHLVYFVSKTLQHAELNYPRIEKLALALIFSARRLRPYFQSHVIHVRTDHPLRQVLYKPEVAGRLIKWAVELSEFDIRYQPRGPIKSQFLADFIAELTIPSEDDHAKQWILYVDGSSNHEGCGAGIRLEADDGFILEHSIHLAFKASNNQSEYEALLAGLRLCLDLQISTIKVYCDSLLVVQQVNDLFQVKDPLLSKYLLLVKKFSKKFLKFEIEHIPREQNQRADLLSKLGSTQSTLTTLQQFTISSPTVTLINMLSVSQETDWRKDFIHYLETGIIPEGVENSRKFRRQASSFTILSGELYRRGYTRPLLKCLNKSEADIALAEAHEGICGTHTGARSLASKILRSGFFWPTLKQDSQQKIRSCNNCQRHAPLIHIPVEQLHHSDISWPFNQWGLDILGPFPTAPGQNLKIKQHFASVEHPQTNGLAEAANKVILHALKKKLDDAKGLWAELIPEVLWGYNTTPQTSTKETPFRLVYGSEAMIPLEISQNSIRTYITNQDEARRSELDVIEEVREIATLRQRAAQQALARQYNKSVKTRSFEKGDLVLRKTETARKPPSHGKLAANWDDPYRVSTALGQGAYKLESLDGKLLPNTWNVSSLKKFYS</sequence>
<evidence type="ECO:0000259" key="1">
    <source>
        <dbReference type="PROSITE" id="PS50879"/>
    </source>
</evidence>
<dbReference type="InterPro" id="IPR043502">
    <property type="entry name" value="DNA/RNA_pol_sf"/>
</dbReference>
<evidence type="ECO:0000259" key="2">
    <source>
        <dbReference type="PROSITE" id="PS50994"/>
    </source>
</evidence>
<dbReference type="Pfam" id="PF13456">
    <property type="entry name" value="RVT_3"/>
    <property type="match status" value="1"/>
</dbReference>
<dbReference type="EMBL" id="SDMP01000005">
    <property type="protein sequence ID" value="RYR57283.1"/>
    <property type="molecule type" value="Genomic_DNA"/>
</dbReference>
<dbReference type="InterPro" id="IPR036397">
    <property type="entry name" value="RNaseH_sf"/>
</dbReference>
<feature type="domain" description="Integrase catalytic" evidence="2">
    <location>
        <begin position="443"/>
        <end position="619"/>
    </location>
</feature>
<feature type="domain" description="RNase H type-1" evidence="1">
    <location>
        <begin position="242"/>
        <end position="371"/>
    </location>
</feature>
<dbReference type="PROSITE" id="PS50879">
    <property type="entry name" value="RNASE_H_1"/>
    <property type="match status" value="1"/>
</dbReference>
<dbReference type="PANTHER" id="PTHR48475:SF2">
    <property type="entry name" value="RIBONUCLEASE H"/>
    <property type="match status" value="1"/>
</dbReference>
<reference evidence="3 4" key="1">
    <citation type="submission" date="2019-01" db="EMBL/GenBank/DDBJ databases">
        <title>Sequencing of cultivated peanut Arachis hypogaea provides insights into genome evolution and oil improvement.</title>
        <authorList>
            <person name="Chen X."/>
        </authorList>
    </citation>
    <scope>NUCLEOTIDE SEQUENCE [LARGE SCALE GENOMIC DNA]</scope>
    <source>
        <strain evidence="4">cv. Fuhuasheng</strain>
        <tissue evidence="3">Leaves</tissue>
    </source>
</reference>
<dbReference type="GO" id="GO:0015074">
    <property type="term" value="P:DNA integration"/>
    <property type="evidence" value="ECO:0007669"/>
    <property type="project" value="InterPro"/>
</dbReference>
<dbReference type="InterPro" id="IPR001584">
    <property type="entry name" value="Integrase_cat-core"/>
</dbReference>
<name>A0A445D263_ARAHY</name>
<evidence type="ECO:0000313" key="3">
    <source>
        <dbReference type="EMBL" id="RYR57283.1"/>
    </source>
</evidence>
<dbReference type="Proteomes" id="UP000289738">
    <property type="component" value="Chromosome A05"/>
</dbReference>
<dbReference type="InterPro" id="IPR012337">
    <property type="entry name" value="RNaseH-like_sf"/>
</dbReference>
<dbReference type="InterPro" id="IPR041588">
    <property type="entry name" value="Integrase_H2C2"/>
</dbReference>
<protein>
    <submittedName>
        <fullName evidence="3">Uncharacterized protein</fullName>
    </submittedName>
</protein>
<evidence type="ECO:0000313" key="4">
    <source>
        <dbReference type="Proteomes" id="UP000289738"/>
    </source>
</evidence>
<dbReference type="GO" id="GO:0004523">
    <property type="term" value="F:RNA-DNA hybrid ribonuclease activity"/>
    <property type="evidence" value="ECO:0007669"/>
    <property type="project" value="InterPro"/>
</dbReference>
<dbReference type="Gene3D" id="1.10.340.70">
    <property type="match status" value="1"/>
</dbReference>
<keyword evidence="4" id="KW-1185">Reference proteome</keyword>
<dbReference type="Gene3D" id="3.30.420.10">
    <property type="entry name" value="Ribonuclease H-like superfamily/Ribonuclease H"/>
    <property type="match status" value="2"/>
</dbReference>
<dbReference type="SUPFAM" id="SSF53098">
    <property type="entry name" value="Ribonuclease H-like"/>
    <property type="match status" value="2"/>
</dbReference>
<dbReference type="InterPro" id="IPR002156">
    <property type="entry name" value="RNaseH_domain"/>
</dbReference>